<dbReference type="InterPro" id="IPR017601">
    <property type="entry name" value="DGQHR-contain_dom"/>
</dbReference>
<dbReference type="NCBIfam" id="TIGR03187">
    <property type="entry name" value="DGQHR"/>
    <property type="match status" value="1"/>
</dbReference>
<dbReference type="Proteomes" id="UP000494329">
    <property type="component" value="Unassembled WGS sequence"/>
</dbReference>
<evidence type="ECO:0000313" key="2">
    <source>
        <dbReference type="Proteomes" id="UP000494329"/>
    </source>
</evidence>
<sequence>MTRTAELTLRDADDTLNVRYLEVNQPIGTFYLAKLPAQVLLDNVDVLRRGMSEEQRLNVQRDLSPSRQKEIAAYVSDPDATFPTSIIISVYDDVVELDRKSELMKFQRGQKIGKILDGQHRVEGLKLAQAQDLEDVVREFELPVVFMLGLEPGDEAYIFSTINSKQSRVSSSLIYDLFDLRKTRSPRKTCHEIAQTLNSRPGPFFRGIKMLGSKLYETEYLSQGTFAKELLPLITKNPDEYERQEKRDIPVSPDISCPFNGYYNEGNDGVIAKVLENYFGAIAEIFPEEWTEAPDKFVIRKSVGYTALMRVLKLVWEREIVITNDASRNAFLVVARQLKANIGNVPLTSESFGSSGGGAVRLAEALMSKFTPAAGAAT</sequence>
<dbReference type="RefSeq" id="WP_175114871.1">
    <property type="nucleotide sequence ID" value="NZ_CADIKF010000069.1"/>
</dbReference>
<name>A0A6J5EYZ1_9BURK</name>
<evidence type="ECO:0008006" key="3">
    <source>
        <dbReference type="Google" id="ProtNLM"/>
    </source>
</evidence>
<organism evidence="1 2">
    <name type="scientific">Paraburkholderia solisilvae</name>
    <dbReference type="NCBI Taxonomy" id="624376"/>
    <lineage>
        <taxon>Bacteria</taxon>
        <taxon>Pseudomonadati</taxon>
        <taxon>Pseudomonadota</taxon>
        <taxon>Betaproteobacteria</taxon>
        <taxon>Burkholderiales</taxon>
        <taxon>Burkholderiaceae</taxon>
        <taxon>Paraburkholderia</taxon>
    </lineage>
</organism>
<dbReference type="CDD" id="cd16413">
    <property type="entry name" value="DGQHR_domain"/>
    <property type="match status" value="1"/>
</dbReference>
<accession>A0A6J5EYZ1</accession>
<protein>
    <recommendedName>
        <fullName evidence="3">DGQHR domain-containing protein</fullName>
    </recommendedName>
</protein>
<dbReference type="EMBL" id="CADIKF010000069">
    <property type="protein sequence ID" value="CAB3770236.1"/>
    <property type="molecule type" value="Genomic_DNA"/>
</dbReference>
<dbReference type="Pfam" id="PF14072">
    <property type="entry name" value="DndB"/>
    <property type="match status" value="1"/>
</dbReference>
<proteinExistence type="predicted"/>
<dbReference type="InterPro" id="IPR017642">
    <property type="entry name" value="DNA_S_mod_DndB"/>
</dbReference>
<keyword evidence="2" id="KW-1185">Reference proteome</keyword>
<reference evidence="1 2" key="1">
    <citation type="submission" date="2020-04" db="EMBL/GenBank/DDBJ databases">
        <authorList>
            <person name="De Canck E."/>
        </authorList>
    </citation>
    <scope>NUCLEOTIDE SEQUENCE [LARGE SCALE GENOMIC DNA]</scope>
    <source>
        <strain evidence="1 2">LMG 29739</strain>
    </source>
</reference>
<gene>
    <name evidence="1" type="ORF">LMG29739_05740</name>
</gene>
<dbReference type="AlphaFoldDB" id="A0A6J5EYZ1"/>
<evidence type="ECO:0000313" key="1">
    <source>
        <dbReference type="EMBL" id="CAB3770236.1"/>
    </source>
</evidence>